<evidence type="ECO:0000256" key="11">
    <source>
        <dbReference type="ARBA" id="ARBA00023027"/>
    </source>
</evidence>
<keyword evidence="5 14" id="KW-0328">Glycosyltransferase</keyword>
<keyword evidence="7" id="KW-0548">Nucleotidyltransferase</keyword>
<dbReference type="GO" id="GO:0016779">
    <property type="term" value="F:nucleotidyltransferase activity"/>
    <property type="evidence" value="ECO:0007669"/>
    <property type="project" value="UniProtKB-KW"/>
</dbReference>
<evidence type="ECO:0000256" key="14">
    <source>
        <dbReference type="RuleBase" id="RU361228"/>
    </source>
</evidence>
<dbReference type="Proteomes" id="UP000694408">
    <property type="component" value="Unplaced"/>
</dbReference>
<evidence type="ECO:0000256" key="12">
    <source>
        <dbReference type="ARBA" id="ARBA00023157"/>
    </source>
</evidence>
<evidence type="ECO:0000313" key="15">
    <source>
        <dbReference type="Ensembl" id="ENSJHYP00000011967.1"/>
    </source>
</evidence>
<keyword evidence="4" id="KW-0800">Toxin</keyword>
<evidence type="ECO:0000256" key="10">
    <source>
        <dbReference type="ARBA" id="ARBA00023026"/>
    </source>
</evidence>
<dbReference type="GO" id="GO:0005615">
    <property type="term" value="C:extracellular space"/>
    <property type="evidence" value="ECO:0007669"/>
    <property type="project" value="UniProtKB-ARBA"/>
</dbReference>
<feature type="signal peptide" evidence="14">
    <location>
        <begin position="1"/>
        <end position="19"/>
    </location>
</feature>
<proteinExistence type="inferred from homology"/>
<dbReference type="Pfam" id="PF01129">
    <property type="entry name" value="ART"/>
    <property type="match status" value="1"/>
</dbReference>
<reference evidence="15" key="2">
    <citation type="submission" date="2025-09" db="UniProtKB">
        <authorList>
            <consortium name="Ensembl"/>
        </authorList>
    </citation>
    <scope>IDENTIFICATION</scope>
</reference>
<evidence type="ECO:0000256" key="1">
    <source>
        <dbReference type="ARBA" id="ARBA00004613"/>
    </source>
</evidence>
<evidence type="ECO:0000256" key="8">
    <source>
        <dbReference type="ARBA" id="ARBA00022729"/>
    </source>
</evidence>
<evidence type="ECO:0000256" key="7">
    <source>
        <dbReference type="ARBA" id="ARBA00022695"/>
    </source>
</evidence>
<dbReference type="Gene3D" id="3.90.176.10">
    <property type="entry name" value="Toxin ADP-ribosyltransferase, Chain A, domain 1"/>
    <property type="match status" value="1"/>
</dbReference>
<comment type="similarity">
    <text evidence="2 14">Belongs to the Arg-specific ADP-ribosyltransferase family.</text>
</comment>
<keyword evidence="6 14" id="KW-0808">Transferase</keyword>
<keyword evidence="16" id="KW-1185">Reference proteome</keyword>
<organism evidence="15 16">
    <name type="scientific">Junco hyemalis</name>
    <name type="common">Dark-eyed junco</name>
    <dbReference type="NCBI Taxonomy" id="40217"/>
    <lineage>
        <taxon>Eukaryota</taxon>
        <taxon>Metazoa</taxon>
        <taxon>Chordata</taxon>
        <taxon>Craniata</taxon>
        <taxon>Vertebrata</taxon>
        <taxon>Euteleostomi</taxon>
        <taxon>Archelosauria</taxon>
        <taxon>Archosauria</taxon>
        <taxon>Dinosauria</taxon>
        <taxon>Saurischia</taxon>
        <taxon>Theropoda</taxon>
        <taxon>Coelurosauria</taxon>
        <taxon>Aves</taxon>
        <taxon>Neognathae</taxon>
        <taxon>Neoaves</taxon>
        <taxon>Telluraves</taxon>
        <taxon>Australaves</taxon>
        <taxon>Passeriformes</taxon>
        <taxon>Passerellidae</taxon>
        <taxon>Junco</taxon>
    </lineage>
</organism>
<evidence type="ECO:0000256" key="3">
    <source>
        <dbReference type="ARBA" id="ARBA00022525"/>
    </source>
</evidence>
<sequence>MAPLAHTLALLVMAVATLAIKVVPLDMAQDSFDDQYRGCGPAMTKALPALYKFEFQKNPLFAKTWWKAEAEWRKRGSHVSPLASPAQAVAVMAYSTKDIYKDFNTAVRTAGHSRQEYRNNFHFKMLHFLLTQALVKLRQAQNGQCRHVYRGVHDVRFQARRGQKVRFGQFTSTSLSKEVAQKYGTDTIFEVQTCYGVDIQAFSFYLSNREVLIPPYETFEVTKVTQNGKRAWITLRSSGTYSKHNCATEFTAVTVGNMATMIIKTPSATRLPQPTWPGWPSRPLCKPILLINSIKTIQ</sequence>
<dbReference type="SUPFAM" id="SSF56399">
    <property type="entry name" value="ADP-ribosylation"/>
    <property type="match status" value="1"/>
</dbReference>
<dbReference type="PANTHER" id="PTHR10339:SF25">
    <property type="entry name" value="SECRETED EXOENZYME S"/>
    <property type="match status" value="1"/>
</dbReference>
<name>A0A8C5J4G9_JUNHY</name>
<dbReference type="GO" id="GO:0003950">
    <property type="term" value="F:NAD+ poly-ADP-ribosyltransferase activity"/>
    <property type="evidence" value="ECO:0007669"/>
    <property type="project" value="TreeGrafter"/>
</dbReference>
<keyword evidence="9 14" id="KW-0521">NADP</keyword>
<dbReference type="InterPro" id="IPR000768">
    <property type="entry name" value="ART"/>
</dbReference>
<keyword evidence="8 14" id="KW-0732">Signal</keyword>
<keyword evidence="11 14" id="KW-0520">NAD</keyword>
<evidence type="ECO:0000256" key="5">
    <source>
        <dbReference type="ARBA" id="ARBA00022676"/>
    </source>
</evidence>
<evidence type="ECO:0000256" key="6">
    <source>
        <dbReference type="ARBA" id="ARBA00022679"/>
    </source>
</evidence>
<evidence type="ECO:0000256" key="2">
    <source>
        <dbReference type="ARBA" id="ARBA00009558"/>
    </source>
</evidence>
<comment type="subcellular location">
    <subcellularLocation>
        <location evidence="1">Secreted</location>
    </subcellularLocation>
</comment>
<dbReference type="GO" id="GO:0044194">
    <property type="term" value="C:cytolytic granule"/>
    <property type="evidence" value="ECO:0007669"/>
    <property type="project" value="UniProtKB-ARBA"/>
</dbReference>
<dbReference type="PROSITE" id="PS51996">
    <property type="entry name" value="TR_MART"/>
    <property type="match status" value="1"/>
</dbReference>
<dbReference type="GO" id="GO:0046677">
    <property type="term" value="P:response to antibiotic"/>
    <property type="evidence" value="ECO:0007669"/>
    <property type="project" value="UniProtKB-ARBA"/>
</dbReference>
<dbReference type="GO" id="GO:0106274">
    <property type="term" value="F:NAD+-protein-arginine ADP-ribosyltransferase activity"/>
    <property type="evidence" value="ECO:0007669"/>
    <property type="project" value="UniProtKB-EC"/>
</dbReference>
<dbReference type="AlphaFoldDB" id="A0A8C5J4G9"/>
<dbReference type="InterPro" id="IPR050999">
    <property type="entry name" value="ADP-ribosyltransferase_ARG"/>
</dbReference>
<evidence type="ECO:0000313" key="16">
    <source>
        <dbReference type="Proteomes" id="UP000694408"/>
    </source>
</evidence>
<dbReference type="PANTHER" id="PTHR10339">
    <property type="entry name" value="ADP-RIBOSYLTRANSFERASE"/>
    <property type="match status" value="1"/>
</dbReference>
<evidence type="ECO:0000256" key="9">
    <source>
        <dbReference type="ARBA" id="ARBA00022857"/>
    </source>
</evidence>
<dbReference type="OMA" id="CFEIATY"/>
<keyword evidence="3" id="KW-0964">Secreted</keyword>
<evidence type="ECO:0000256" key="4">
    <source>
        <dbReference type="ARBA" id="ARBA00022656"/>
    </source>
</evidence>
<evidence type="ECO:0000256" key="13">
    <source>
        <dbReference type="ARBA" id="ARBA00047597"/>
    </source>
</evidence>
<keyword evidence="12" id="KW-1015">Disulfide bond</keyword>
<comment type="catalytic activity">
    <reaction evidence="13 14">
        <text>L-arginyl-[protein] + NAD(+) = N(omega)-(ADP-D-ribosyl)-L-arginyl-[protein] + nicotinamide + H(+)</text>
        <dbReference type="Rhea" id="RHEA:19149"/>
        <dbReference type="Rhea" id="RHEA-COMP:10532"/>
        <dbReference type="Rhea" id="RHEA-COMP:15087"/>
        <dbReference type="ChEBI" id="CHEBI:15378"/>
        <dbReference type="ChEBI" id="CHEBI:17154"/>
        <dbReference type="ChEBI" id="CHEBI:29965"/>
        <dbReference type="ChEBI" id="CHEBI:57540"/>
        <dbReference type="ChEBI" id="CHEBI:142554"/>
        <dbReference type="EC" id="2.4.2.31"/>
    </reaction>
</comment>
<dbReference type="GO" id="GO:0090729">
    <property type="term" value="F:toxin activity"/>
    <property type="evidence" value="ECO:0007669"/>
    <property type="project" value="UniProtKB-KW"/>
</dbReference>
<protein>
    <recommendedName>
        <fullName evidence="14">NAD(P)(+)--arginine ADP-ribosyltransferase</fullName>
        <ecNumber evidence="14">2.4.2.31</ecNumber>
    </recommendedName>
    <alternativeName>
        <fullName evidence="14">Mono(ADP-ribosyl)transferase</fullName>
    </alternativeName>
</protein>
<dbReference type="FunFam" id="3.90.176.10:FF:000001">
    <property type="entry name" value="NAD(P)(+)--arginine ADP-ribosyltransferase"/>
    <property type="match status" value="1"/>
</dbReference>
<feature type="chain" id="PRO_5034336590" description="NAD(P)(+)--arginine ADP-ribosyltransferase" evidence="14">
    <location>
        <begin position="20"/>
        <end position="298"/>
    </location>
</feature>
<dbReference type="PROSITE" id="PS01291">
    <property type="entry name" value="ART"/>
    <property type="match status" value="1"/>
</dbReference>
<dbReference type="Ensembl" id="ENSJHYT00000014481.1">
    <property type="protein sequence ID" value="ENSJHYP00000011967.1"/>
    <property type="gene ID" value="ENSJHYG00000009341.1"/>
</dbReference>
<accession>A0A8C5J4G9</accession>
<dbReference type="PRINTS" id="PR00970">
    <property type="entry name" value="RIBTRNSFRASE"/>
</dbReference>
<reference evidence="15" key="1">
    <citation type="submission" date="2025-08" db="UniProtKB">
        <authorList>
            <consortium name="Ensembl"/>
        </authorList>
    </citation>
    <scope>IDENTIFICATION</scope>
</reference>
<keyword evidence="10" id="KW-0843">Virulence</keyword>
<dbReference type="EC" id="2.4.2.31" evidence="14"/>